<dbReference type="InterPro" id="IPR036390">
    <property type="entry name" value="WH_DNA-bd_sf"/>
</dbReference>
<evidence type="ECO:0000256" key="3">
    <source>
        <dbReference type="ARBA" id="ARBA00023125"/>
    </source>
</evidence>
<keyword evidence="3" id="KW-0238">DNA-binding</keyword>
<dbReference type="PANTHER" id="PTHR30126:SF40">
    <property type="entry name" value="HTH-TYPE TRANSCRIPTIONAL REGULATOR GLTR"/>
    <property type="match status" value="1"/>
</dbReference>
<evidence type="ECO:0000256" key="1">
    <source>
        <dbReference type="ARBA" id="ARBA00009437"/>
    </source>
</evidence>
<keyword evidence="4" id="KW-0804">Transcription</keyword>
<dbReference type="CDD" id="cd05466">
    <property type="entry name" value="PBP2_LTTR_substrate"/>
    <property type="match status" value="1"/>
</dbReference>
<organism evidence="6 7">
    <name type="scientific">Brevibacillus brevis</name>
    <name type="common">Bacillus brevis</name>
    <dbReference type="NCBI Taxonomy" id="1393"/>
    <lineage>
        <taxon>Bacteria</taxon>
        <taxon>Bacillati</taxon>
        <taxon>Bacillota</taxon>
        <taxon>Bacilli</taxon>
        <taxon>Bacillales</taxon>
        <taxon>Paenibacillaceae</taxon>
        <taxon>Brevibacillus</taxon>
    </lineage>
</organism>
<dbReference type="PANTHER" id="PTHR30126">
    <property type="entry name" value="HTH-TYPE TRANSCRIPTIONAL REGULATOR"/>
    <property type="match status" value="1"/>
</dbReference>
<evidence type="ECO:0000256" key="2">
    <source>
        <dbReference type="ARBA" id="ARBA00023015"/>
    </source>
</evidence>
<dbReference type="Gene3D" id="3.40.190.290">
    <property type="match status" value="1"/>
</dbReference>
<evidence type="ECO:0000256" key="4">
    <source>
        <dbReference type="ARBA" id="ARBA00023163"/>
    </source>
</evidence>
<dbReference type="RefSeq" id="WP_310766267.1">
    <property type="nucleotide sequence ID" value="NZ_CP134050.1"/>
</dbReference>
<feature type="domain" description="HTH lysR-type" evidence="5">
    <location>
        <begin position="1"/>
        <end position="58"/>
    </location>
</feature>
<protein>
    <submittedName>
        <fullName evidence="6">LysR family transcriptional regulator</fullName>
    </submittedName>
</protein>
<dbReference type="InterPro" id="IPR005119">
    <property type="entry name" value="LysR_subst-bd"/>
</dbReference>
<keyword evidence="2" id="KW-0805">Transcription regulation</keyword>
<dbReference type="InterPro" id="IPR000847">
    <property type="entry name" value="LysR_HTH_N"/>
</dbReference>
<dbReference type="InterPro" id="IPR036388">
    <property type="entry name" value="WH-like_DNA-bd_sf"/>
</dbReference>
<dbReference type="Pfam" id="PF00126">
    <property type="entry name" value="HTH_1"/>
    <property type="match status" value="1"/>
</dbReference>
<evidence type="ECO:0000259" key="5">
    <source>
        <dbReference type="PROSITE" id="PS50931"/>
    </source>
</evidence>
<dbReference type="Proteomes" id="UP001256827">
    <property type="component" value="Chromosome"/>
</dbReference>
<name>A0ABY9T2M0_BREBE</name>
<sequence length="297" mass="33510">MELRTLKTFQVVADQLNQTKAAEILGYTQPTITMQIRNLEQEIGHPLFNRVGKKTYLTPAGKVLKQHVDKLLAYRDEMDKALNLLNGPNGKLVIAAPEYYWTHFLTLLIHSYVSLHPKVKLKLVSSSSVDVIRMITSNEADVGVIAGNHKSDDIEATLLDEEELLLVTSRDLFESADLSVVFQKYPLIYKESYHLDGLYDRCMEEITPKPLSVIESSSEEAIKQGVLNGTGVGIISVDLIREELKKGEIVPLHRFRQPLETFIITLKDRADEVTIRSFTELVVEGWDETAQAESKES</sequence>
<dbReference type="PRINTS" id="PR00039">
    <property type="entry name" value="HTHLYSR"/>
</dbReference>
<comment type="similarity">
    <text evidence="1">Belongs to the LysR transcriptional regulatory family.</text>
</comment>
<dbReference type="SUPFAM" id="SSF53850">
    <property type="entry name" value="Periplasmic binding protein-like II"/>
    <property type="match status" value="1"/>
</dbReference>
<dbReference type="Pfam" id="PF03466">
    <property type="entry name" value="LysR_substrate"/>
    <property type="match status" value="1"/>
</dbReference>
<gene>
    <name evidence="6" type="ORF">RGB73_27235</name>
</gene>
<dbReference type="SUPFAM" id="SSF46785">
    <property type="entry name" value="Winged helix' DNA-binding domain"/>
    <property type="match status" value="1"/>
</dbReference>
<reference evidence="6 7" key="1">
    <citation type="submission" date="2023-09" db="EMBL/GenBank/DDBJ databases">
        <title>Complete Genome and Methylome dissection of Bacillus brevis NEB573 original source of BbsI restriction endonuclease.</title>
        <authorList>
            <person name="Fomenkov A."/>
            <person name="Roberts R.D."/>
        </authorList>
    </citation>
    <scope>NUCLEOTIDE SEQUENCE [LARGE SCALE GENOMIC DNA]</scope>
    <source>
        <strain evidence="6 7">NEB573</strain>
    </source>
</reference>
<proteinExistence type="inferred from homology"/>
<keyword evidence="7" id="KW-1185">Reference proteome</keyword>
<dbReference type="Gene3D" id="1.10.10.10">
    <property type="entry name" value="Winged helix-like DNA-binding domain superfamily/Winged helix DNA-binding domain"/>
    <property type="match status" value="1"/>
</dbReference>
<evidence type="ECO:0000313" key="7">
    <source>
        <dbReference type="Proteomes" id="UP001256827"/>
    </source>
</evidence>
<dbReference type="EMBL" id="CP134050">
    <property type="protein sequence ID" value="WNC14326.1"/>
    <property type="molecule type" value="Genomic_DNA"/>
</dbReference>
<evidence type="ECO:0000313" key="6">
    <source>
        <dbReference type="EMBL" id="WNC14326.1"/>
    </source>
</evidence>
<accession>A0ABY9T2M0</accession>
<dbReference type="PROSITE" id="PS50931">
    <property type="entry name" value="HTH_LYSR"/>
    <property type="match status" value="1"/>
</dbReference>